<proteinExistence type="predicted"/>
<sequence>MSKSSPEPERPHIPLPKQTLEDTALLVTHELNKKGWVDEAYEEFVNNGGMDLPGLGKPLIVPTDDILTTILKNAKVSPPWIMLRKEIGENMSKLLELCDKSPSDPEIEALLADTNQQIAELNHQAPSLTLHRLKLTRSNLREQYARWYR</sequence>
<evidence type="ECO:0000313" key="2">
    <source>
        <dbReference type="Proteomes" id="UP000317036"/>
    </source>
</evidence>
<evidence type="ECO:0000313" key="1">
    <source>
        <dbReference type="EMBL" id="TVY10252.1"/>
    </source>
</evidence>
<dbReference type="OrthoDB" id="9798476at2"/>
<comment type="caution">
    <text evidence="1">The sequence shown here is derived from an EMBL/GenBank/DDBJ whole genome shotgun (WGS) entry which is preliminary data.</text>
</comment>
<dbReference type="RefSeq" id="WP_144845809.1">
    <property type="nucleotide sequence ID" value="NZ_VNJI01000009.1"/>
</dbReference>
<reference evidence="1 2" key="1">
    <citation type="submission" date="2019-07" db="EMBL/GenBank/DDBJ databases">
        <authorList>
            <person name="Kim J."/>
        </authorList>
    </citation>
    <scope>NUCLEOTIDE SEQUENCE [LARGE SCALE GENOMIC DNA]</scope>
    <source>
        <strain evidence="1 2">JC52</strain>
    </source>
</reference>
<dbReference type="AlphaFoldDB" id="A0A559KDP1"/>
<accession>A0A559KDP1</accession>
<dbReference type="EMBL" id="VNJI01000009">
    <property type="protein sequence ID" value="TVY10252.1"/>
    <property type="molecule type" value="Genomic_DNA"/>
</dbReference>
<organism evidence="1 2">
    <name type="scientific">Paenibacillus cremeus</name>
    <dbReference type="NCBI Taxonomy" id="2163881"/>
    <lineage>
        <taxon>Bacteria</taxon>
        <taxon>Bacillati</taxon>
        <taxon>Bacillota</taxon>
        <taxon>Bacilli</taxon>
        <taxon>Bacillales</taxon>
        <taxon>Paenibacillaceae</taxon>
        <taxon>Paenibacillus</taxon>
    </lineage>
</organism>
<gene>
    <name evidence="1" type="ORF">FPZ49_09305</name>
</gene>
<dbReference type="Proteomes" id="UP000317036">
    <property type="component" value="Unassembled WGS sequence"/>
</dbReference>
<keyword evidence="2" id="KW-1185">Reference proteome</keyword>
<name>A0A559KDP1_9BACL</name>
<protein>
    <submittedName>
        <fullName evidence="1">DUF1992 domain-containing protein</fullName>
    </submittedName>
</protein>